<feature type="transmembrane region" description="Helical" evidence="1">
    <location>
        <begin position="80"/>
        <end position="105"/>
    </location>
</feature>
<dbReference type="RefSeq" id="WP_232417855.1">
    <property type="nucleotide sequence ID" value="NZ_CP101990.1"/>
</dbReference>
<proteinExistence type="predicted"/>
<organism evidence="2 3">
    <name type="scientific">Aeromicrobium duanguangcaii</name>
    <dbReference type="NCBI Taxonomy" id="2968086"/>
    <lineage>
        <taxon>Bacteria</taxon>
        <taxon>Bacillati</taxon>
        <taxon>Actinomycetota</taxon>
        <taxon>Actinomycetes</taxon>
        <taxon>Propionibacteriales</taxon>
        <taxon>Nocardioidaceae</taxon>
        <taxon>Aeromicrobium</taxon>
    </lineage>
</organism>
<accession>A0ABY5KI24</accession>
<gene>
    <name evidence="2" type="ORF">NP095_01495</name>
</gene>
<reference evidence="2 3" key="1">
    <citation type="submission" date="2022-07" db="EMBL/GenBank/DDBJ databases">
        <title>Novel species in genus Aeromicrobium.</title>
        <authorList>
            <person name="Ye L."/>
        </authorList>
    </citation>
    <scope>NUCLEOTIDE SEQUENCE [LARGE SCALE GENOMIC DNA]</scope>
    <source>
        <strain evidence="3">zg-Y50</strain>
    </source>
</reference>
<feature type="transmembrane region" description="Helical" evidence="1">
    <location>
        <begin position="117"/>
        <end position="139"/>
    </location>
</feature>
<name>A0ABY5KI24_9ACTN</name>
<feature type="transmembrane region" description="Helical" evidence="1">
    <location>
        <begin position="234"/>
        <end position="255"/>
    </location>
</feature>
<feature type="transmembrane region" description="Helical" evidence="1">
    <location>
        <begin position="169"/>
        <end position="188"/>
    </location>
</feature>
<dbReference type="Pfam" id="PF22564">
    <property type="entry name" value="HAAS"/>
    <property type="match status" value="1"/>
</dbReference>
<sequence length="313" mass="34123">MTTTLTDRYVHAATRWLPGRTRTEVEAELRERIADTVAARGETPEAEREVLEALGDPLRVAADYTGREPALIGPRFFFPWLRLTVVLLCVVGPVVGAIVATVAAFEGEDIGSIITGGLGALVQTSMQIAFWTTVVFAVLDWSGSRVPDTQWSVDRLPEPQQNTGSLGELIATLVFLPLSAVLIVWQHVRPPSIDGERLPLADPDLWSWYLPLLLAVLALEVGHALWIHRAGWTGVTATANLALSLLFAIPTIVLLLDGSLVNPELVAHLDWDSEIVRQVSKGSAFVIALVSLWEILDGYRKAYTATRVPVAAQ</sequence>
<evidence type="ECO:0000313" key="2">
    <source>
        <dbReference type="EMBL" id="UUI68812.1"/>
    </source>
</evidence>
<evidence type="ECO:0000313" key="3">
    <source>
        <dbReference type="Proteomes" id="UP001315860"/>
    </source>
</evidence>
<dbReference type="EMBL" id="CP101990">
    <property type="protein sequence ID" value="UUI68812.1"/>
    <property type="molecule type" value="Genomic_DNA"/>
</dbReference>
<keyword evidence="1" id="KW-1133">Transmembrane helix</keyword>
<keyword evidence="1" id="KW-0812">Transmembrane</keyword>
<keyword evidence="1" id="KW-0472">Membrane</keyword>
<feature type="transmembrane region" description="Helical" evidence="1">
    <location>
        <begin position="208"/>
        <end position="227"/>
    </location>
</feature>
<protein>
    <submittedName>
        <fullName evidence="2">Uncharacterized protein</fullName>
    </submittedName>
</protein>
<dbReference type="Proteomes" id="UP001315860">
    <property type="component" value="Chromosome"/>
</dbReference>
<evidence type="ECO:0000256" key="1">
    <source>
        <dbReference type="SAM" id="Phobius"/>
    </source>
</evidence>
<keyword evidence="3" id="KW-1185">Reference proteome</keyword>